<sequence length="208" mass="24064">MGHFNFHHHFLAKTGIYNLNFKENIPDSIFSAGIHPKDILPDFKSQLLWLKKIAENKNCVAIGECGLDSLVEINLDLQKEAFLKQIYLANELQKPVIIHCVRQFQEVLRMKQFADIPMVFHGFNKKSTLGNQLSEKGFYFSFGRSLLQNVDLQLFFKYVPLEKFFLETDAAEIDIDIIYQKAAEIKDLKIEDLNEIIDKNLQTIGINI</sequence>
<name>A0A1I3HU03_9FLAO</name>
<gene>
    <name evidence="2" type="ORF">SAMN05443292_2384</name>
</gene>
<evidence type="ECO:0000256" key="1">
    <source>
        <dbReference type="PIRSR" id="PIRSR005902-1"/>
    </source>
</evidence>
<feature type="binding site" evidence="1">
    <location>
        <position position="64"/>
    </location>
    <ligand>
        <name>a divalent metal cation</name>
        <dbReference type="ChEBI" id="CHEBI:60240"/>
        <label>1</label>
    </ligand>
</feature>
<dbReference type="RefSeq" id="WP_090080873.1">
    <property type="nucleotide sequence ID" value="NZ_FOQT01000004.1"/>
</dbReference>
<evidence type="ECO:0000313" key="2">
    <source>
        <dbReference type="EMBL" id="SFI39010.1"/>
    </source>
</evidence>
<dbReference type="OrthoDB" id="664222at2"/>
<dbReference type="PANTHER" id="PTHR46124">
    <property type="entry name" value="D-AMINOACYL-TRNA DEACYLASE"/>
    <property type="match status" value="1"/>
</dbReference>
<evidence type="ECO:0000313" key="3">
    <source>
        <dbReference type="Proteomes" id="UP000198931"/>
    </source>
</evidence>
<organism evidence="2 3">
    <name type="scientific">Halpernia frigidisoli</name>
    <dbReference type="NCBI Taxonomy" id="1125876"/>
    <lineage>
        <taxon>Bacteria</taxon>
        <taxon>Pseudomonadati</taxon>
        <taxon>Bacteroidota</taxon>
        <taxon>Flavobacteriia</taxon>
        <taxon>Flavobacteriales</taxon>
        <taxon>Weeksellaceae</taxon>
        <taxon>Chryseobacterium group</taxon>
        <taxon>Halpernia</taxon>
    </lineage>
</organism>
<dbReference type="EMBL" id="FOQT01000004">
    <property type="protein sequence ID" value="SFI39010.1"/>
    <property type="molecule type" value="Genomic_DNA"/>
</dbReference>
<proteinExistence type="predicted"/>
<keyword evidence="3" id="KW-1185">Reference proteome</keyword>
<keyword evidence="1" id="KW-0479">Metal-binding</keyword>
<accession>A0A1I3HU03</accession>
<dbReference type="PIRSF" id="PIRSF005902">
    <property type="entry name" value="DNase_TatD"/>
    <property type="match status" value="1"/>
</dbReference>
<dbReference type="AlphaFoldDB" id="A0A1I3HU03"/>
<dbReference type="STRING" id="1125876.SAMN05443292_2384"/>
<dbReference type="GO" id="GO:0016788">
    <property type="term" value="F:hydrolase activity, acting on ester bonds"/>
    <property type="evidence" value="ECO:0007669"/>
    <property type="project" value="InterPro"/>
</dbReference>
<dbReference type="SUPFAM" id="SSF51556">
    <property type="entry name" value="Metallo-dependent hydrolases"/>
    <property type="match status" value="1"/>
</dbReference>
<dbReference type="InterPro" id="IPR032466">
    <property type="entry name" value="Metal_Hydrolase"/>
</dbReference>
<dbReference type="GO" id="GO:0046872">
    <property type="term" value="F:metal ion binding"/>
    <property type="evidence" value="ECO:0007669"/>
    <property type="project" value="UniProtKB-KW"/>
</dbReference>
<dbReference type="PANTHER" id="PTHR46124:SF2">
    <property type="entry name" value="D-AMINOACYL-TRNA DEACYLASE"/>
    <property type="match status" value="1"/>
</dbReference>
<dbReference type="Gene3D" id="3.20.20.140">
    <property type="entry name" value="Metal-dependent hydrolases"/>
    <property type="match status" value="1"/>
</dbReference>
<dbReference type="Pfam" id="PF01026">
    <property type="entry name" value="TatD_DNase"/>
    <property type="match status" value="1"/>
</dbReference>
<dbReference type="Proteomes" id="UP000198931">
    <property type="component" value="Unassembled WGS sequence"/>
</dbReference>
<feature type="binding site" evidence="1">
    <location>
        <position position="99"/>
    </location>
    <ligand>
        <name>a divalent metal cation</name>
        <dbReference type="ChEBI" id="CHEBI:60240"/>
        <label>2</label>
    </ligand>
</feature>
<reference evidence="2 3" key="1">
    <citation type="submission" date="2016-10" db="EMBL/GenBank/DDBJ databases">
        <authorList>
            <person name="de Groot N.N."/>
        </authorList>
    </citation>
    <scope>NUCLEOTIDE SEQUENCE [LARGE SCALE GENOMIC DNA]</scope>
    <source>
        <strain evidence="2 3">DSM 26000</strain>
    </source>
</reference>
<protein>
    <submittedName>
        <fullName evidence="2">TatD DNase family protein</fullName>
    </submittedName>
</protein>
<dbReference type="InterPro" id="IPR001130">
    <property type="entry name" value="TatD-like"/>
</dbReference>
<feature type="binding site" evidence="1">
    <location>
        <position position="169"/>
    </location>
    <ligand>
        <name>a divalent metal cation</name>
        <dbReference type="ChEBI" id="CHEBI:60240"/>
        <label>1</label>
    </ligand>
</feature>
<feature type="binding site" evidence="1">
    <location>
        <position position="121"/>
    </location>
    <ligand>
        <name>a divalent metal cation</name>
        <dbReference type="ChEBI" id="CHEBI:60240"/>
        <label>2</label>
    </ligand>
</feature>